<evidence type="ECO:0000256" key="15">
    <source>
        <dbReference type="ARBA" id="ARBA00038036"/>
    </source>
</evidence>
<dbReference type="NCBIfam" id="NF009872">
    <property type="entry name" value="PRK13333.1"/>
    <property type="match status" value="1"/>
</dbReference>
<evidence type="ECO:0000256" key="5">
    <source>
        <dbReference type="ARBA" id="ARBA00005225"/>
    </source>
</evidence>
<dbReference type="EMBL" id="CP041166">
    <property type="protein sequence ID" value="QFR44213.1"/>
    <property type="molecule type" value="Genomic_DNA"/>
</dbReference>
<evidence type="ECO:0000256" key="2">
    <source>
        <dbReference type="ARBA" id="ARBA00001958"/>
    </source>
</evidence>
<evidence type="ECO:0000256" key="16">
    <source>
        <dbReference type="ARBA" id="ARBA00040883"/>
    </source>
</evidence>
<evidence type="ECO:0000256" key="9">
    <source>
        <dbReference type="ARBA" id="ARBA00022679"/>
    </source>
</evidence>
<dbReference type="SUPFAM" id="SSF53067">
    <property type="entry name" value="Actin-like ATPase domain"/>
    <property type="match status" value="2"/>
</dbReference>
<dbReference type="NCBIfam" id="TIGR00671">
    <property type="entry name" value="baf"/>
    <property type="match status" value="1"/>
</dbReference>
<dbReference type="AlphaFoldDB" id="A0AAJ4DNF9"/>
<dbReference type="GO" id="GO:0005737">
    <property type="term" value="C:cytoplasm"/>
    <property type="evidence" value="ECO:0007669"/>
    <property type="project" value="UniProtKB-SubCell"/>
</dbReference>
<evidence type="ECO:0000256" key="10">
    <source>
        <dbReference type="ARBA" id="ARBA00022741"/>
    </source>
</evidence>
<comment type="cofactor">
    <cofactor evidence="3">
        <name>NH4(+)</name>
        <dbReference type="ChEBI" id="CHEBI:28938"/>
    </cofactor>
</comment>
<accession>A0AAJ4DNF9</accession>
<comment type="catalytic activity">
    <reaction evidence="1">
        <text>(R)-pantothenate + ATP = (R)-4'-phosphopantothenate + ADP + H(+)</text>
        <dbReference type="Rhea" id="RHEA:16373"/>
        <dbReference type="ChEBI" id="CHEBI:10986"/>
        <dbReference type="ChEBI" id="CHEBI:15378"/>
        <dbReference type="ChEBI" id="CHEBI:29032"/>
        <dbReference type="ChEBI" id="CHEBI:30616"/>
        <dbReference type="ChEBI" id="CHEBI:456216"/>
        <dbReference type="EC" id="2.7.1.33"/>
    </reaction>
</comment>
<protein>
    <recommendedName>
        <fullName evidence="16">Type III pantothenate kinase</fullName>
        <ecNumber evidence="7">2.7.1.33</ecNumber>
    </recommendedName>
</protein>
<evidence type="ECO:0000256" key="4">
    <source>
        <dbReference type="ARBA" id="ARBA00004496"/>
    </source>
</evidence>
<evidence type="ECO:0000256" key="13">
    <source>
        <dbReference type="ARBA" id="ARBA00022958"/>
    </source>
</evidence>
<keyword evidence="13" id="KW-0630">Potassium</keyword>
<keyword evidence="11 17" id="KW-0418">Kinase</keyword>
<evidence type="ECO:0000313" key="18">
    <source>
        <dbReference type="Proteomes" id="UP000326061"/>
    </source>
</evidence>
<comment type="subcellular location">
    <subcellularLocation>
        <location evidence="4">Cytoplasm</location>
    </subcellularLocation>
</comment>
<evidence type="ECO:0000256" key="6">
    <source>
        <dbReference type="ARBA" id="ARBA00011738"/>
    </source>
</evidence>
<keyword evidence="10" id="KW-0547">Nucleotide-binding</keyword>
<evidence type="ECO:0000313" key="17">
    <source>
        <dbReference type="EMBL" id="QFR44213.1"/>
    </source>
</evidence>
<dbReference type="PANTHER" id="PTHR34265">
    <property type="entry name" value="TYPE III PANTOTHENATE KINASE"/>
    <property type="match status" value="1"/>
</dbReference>
<dbReference type="Pfam" id="PF03309">
    <property type="entry name" value="Pan_kinase"/>
    <property type="match status" value="1"/>
</dbReference>
<organism evidence="17 18">
    <name type="scientific">Sulfurimonas xiamenensis</name>
    <dbReference type="NCBI Taxonomy" id="2590021"/>
    <lineage>
        <taxon>Bacteria</taxon>
        <taxon>Pseudomonadati</taxon>
        <taxon>Campylobacterota</taxon>
        <taxon>Epsilonproteobacteria</taxon>
        <taxon>Campylobacterales</taxon>
        <taxon>Sulfurimonadaceae</taxon>
        <taxon>Sulfurimonas</taxon>
    </lineage>
</organism>
<evidence type="ECO:0000256" key="11">
    <source>
        <dbReference type="ARBA" id="ARBA00022777"/>
    </source>
</evidence>
<name>A0AAJ4DNF9_9BACT</name>
<evidence type="ECO:0000256" key="7">
    <source>
        <dbReference type="ARBA" id="ARBA00012102"/>
    </source>
</evidence>
<comment type="pathway">
    <text evidence="5">Cofactor biosynthesis; coenzyme A biosynthesis; CoA from (R)-pantothenate: step 1/5.</text>
</comment>
<dbReference type="EC" id="2.7.1.33" evidence="7"/>
<gene>
    <name evidence="17" type="ORF">FJR47_04010</name>
</gene>
<dbReference type="GO" id="GO:0005524">
    <property type="term" value="F:ATP binding"/>
    <property type="evidence" value="ECO:0007669"/>
    <property type="project" value="UniProtKB-KW"/>
</dbReference>
<reference evidence="18" key="1">
    <citation type="submission" date="2019-06" db="EMBL/GenBank/DDBJ databases">
        <title>Sulfurimonas gotlandica sp. nov., a chemoautotrophic and psychrotolerant epsilonproteobacterium isolated from a pelagic redoxcline, and an emended description of the genus Sulfurimonas.</title>
        <authorList>
            <person name="Wang S."/>
            <person name="Jiang L."/>
            <person name="Shao Z."/>
        </authorList>
    </citation>
    <scope>NUCLEOTIDE SEQUENCE [LARGE SCALE GENOMIC DNA]</scope>
    <source>
        <strain evidence="18">1-1N</strain>
    </source>
</reference>
<evidence type="ECO:0000256" key="3">
    <source>
        <dbReference type="ARBA" id="ARBA00001972"/>
    </source>
</evidence>
<dbReference type="KEGG" id="suln:FJR47_04010"/>
<dbReference type="InterPro" id="IPR004619">
    <property type="entry name" value="Type_III_PanK"/>
</dbReference>
<keyword evidence="9 17" id="KW-0808">Transferase</keyword>
<keyword evidence="18" id="KW-1185">Reference proteome</keyword>
<keyword evidence="8" id="KW-0963">Cytoplasm</keyword>
<keyword evidence="14" id="KW-0173">Coenzyme A biosynthesis</keyword>
<comment type="subunit">
    <text evidence="6">Homodimer.</text>
</comment>
<dbReference type="Proteomes" id="UP000326061">
    <property type="component" value="Chromosome"/>
</dbReference>
<comment type="similarity">
    <text evidence="15">Belongs to the type III pantothenate kinase family.</text>
</comment>
<dbReference type="GO" id="GO:0004594">
    <property type="term" value="F:pantothenate kinase activity"/>
    <property type="evidence" value="ECO:0007669"/>
    <property type="project" value="UniProtKB-EC"/>
</dbReference>
<dbReference type="Gene3D" id="3.30.420.40">
    <property type="match status" value="2"/>
</dbReference>
<evidence type="ECO:0000256" key="12">
    <source>
        <dbReference type="ARBA" id="ARBA00022840"/>
    </source>
</evidence>
<dbReference type="InterPro" id="IPR043129">
    <property type="entry name" value="ATPase_NBD"/>
</dbReference>
<evidence type="ECO:0000256" key="8">
    <source>
        <dbReference type="ARBA" id="ARBA00022490"/>
    </source>
</evidence>
<keyword evidence="12" id="KW-0067">ATP-binding</keyword>
<dbReference type="PANTHER" id="PTHR34265:SF1">
    <property type="entry name" value="TYPE III PANTOTHENATE KINASE"/>
    <property type="match status" value="1"/>
</dbReference>
<comment type="cofactor">
    <cofactor evidence="2">
        <name>K(+)</name>
        <dbReference type="ChEBI" id="CHEBI:29103"/>
    </cofactor>
</comment>
<evidence type="ECO:0000256" key="1">
    <source>
        <dbReference type="ARBA" id="ARBA00001206"/>
    </source>
</evidence>
<dbReference type="GO" id="GO:0015937">
    <property type="term" value="P:coenzyme A biosynthetic process"/>
    <property type="evidence" value="ECO:0007669"/>
    <property type="project" value="UniProtKB-KW"/>
</dbReference>
<sequence>MILCDIGNTTYHFLDKEREYKESVKLFDPSSFKDIVFYICVNVEAKKLLKHLKNWIDLSQYIDFSKYYATMGIDRIMACEAITQGVVVDAGSAVTVDIVKNSKFEGGFIYPGIKAIGKTYKNISNALDYSFNFELDLDKMPKNSRDAISYGYLKLLQSEVKSYNMDIYLTGGDAKEFVKIFPDSFVDEMLLFKGMKNIMKKADIC</sequence>
<proteinExistence type="inferred from homology"/>
<evidence type="ECO:0000256" key="14">
    <source>
        <dbReference type="ARBA" id="ARBA00022993"/>
    </source>
</evidence>